<dbReference type="SMART" id="SM00343">
    <property type="entry name" value="ZnF_C2HC"/>
    <property type="match status" value="1"/>
</dbReference>
<feature type="coiled-coil region" evidence="6">
    <location>
        <begin position="276"/>
        <end position="356"/>
    </location>
</feature>
<dbReference type="InterPro" id="IPR039537">
    <property type="entry name" value="Retrotran_Ty1/copia-like"/>
</dbReference>
<dbReference type="GO" id="GO:0003676">
    <property type="term" value="F:nucleic acid binding"/>
    <property type="evidence" value="ECO:0007669"/>
    <property type="project" value="InterPro"/>
</dbReference>
<dbReference type="GO" id="GO:0004190">
    <property type="term" value="F:aspartic-type endopeptidase activity"/>
    <property type="evidence" value="ECO:0007669"/>
    <property type="project" value="UniProtKB-KW"/>
</dbReference>
<dbReference type="Gene3D" id="1.20.5.1000">
    <property type="entry name" value="arf6 gtpase in complex with a specific effector, jip4"/>
    <property type="match status" value="1"/>
</dbReference>
<evidence type="ECO:0000259" key="8">
    <source>
        <dbReference type="PROSITE" id="PS50158"/>
    </source>
</evidence>
<keyword evidence="1" id="KW-0645">Protease</keyword>
<dbReference type="PANTHER" id="PTHR42648:SF18">
    <property type="entry name" value="RETROTRANSPOSON, UNCLASSIFIED-LIKE PROTEIN"/>
    <property type="match status" value="1"/>
</dbReference>
<dbReference type="Pfam" id="PF25597">
    <property type="entry name" value="SH3_retrovirus"/>
    <property type="match status" value="1"/>
</dbReference>
<dbReference type="GO" id="GO:0008270">
    <property type="term" value="F:zinc ion binding"/>
    <property type="evidence" value="ECO:0007669"/>
    <property type="project" value="UniProtKB-KW"/>
</dbReference>
<dbReference type="InterPro" id="IPR013103">
    <property type="entry name" value="RVT_2"/>
</dbReference>
<feature type="region of interest" description="Disordered" evidence="7">
    <location>
        <begin position="1381"/>
        <end position="1403"/>
    </location>
</feature>
<feature type="region of interest" description="Disordered" evidence="7">
    <location>
        <begin position="632"/>
        <end position="705"/>
    </location>
</feature>
<protein>
    <recommendedName>
        <fullName evidence="12">Gag-pol polyprotein</fullName>
    </recommendedName>
</protein>
<dbReference type="PROSITE" id="PS50158">
    <property type="entry name" value="ZF_CCHC"/>
    <property type="match status" value="1"/>
</dbReference>
<dbReference type="Pfam" id="PF07727">
    <property type="entry name" value="RVT_2"/>
    <property type="match status" value="1"/>
</dbReference>
<dbReference type="InterPro" id="IPR025724">
    <property type="entry name" value="GAG-pre-integrase_dom"/>
</dbReference>
<feature type="compositionally biased region" description="Low complexity" evidence="7">
    <location>
        <begin position="637"/>
        <end position="647"/>
    </location>
</feature>
<feature type="compositionally biased region" description="Basic residues" evidence="7">
    <location>
        <begin position="30"/>
        <end position="42"/>
    </location>
</feature>
<dbReference type="Gene3D" id="3.30.420.10">
    <property type="entry name" value="Ribonuclease H-like superfamily/Ribonuclease H"/>
    <property type="match status" value="1"/>
</dbReference>
<feature type="region of interest" description="Disordered" evidence="7">
    <location>
        <begin position="756"/>
        <end position="791"/>
    </location>
</feature>
<dbReference type="Pfam" id="PF13976">
    <property type="entry name" value="gag_pre-integrs"/>
    <property type="match status" value="1"/>
</dbReference>
<evidence type="ECO:0000256" key="6">
    <source>
        <dbReference type="SAM" id="Coils"/>
    </source>
</evidence>
<feature type="region of interest" description="Disordered" evidence="7">
    <location>
        <begin position="456"/>
        <end position="499"/>
    </location>
</feature>
<dbReference type="PROSITE" id="PS50994">
    <property type="entry name" value="INTEGRASE"/>
    <property type="match status" value="1"/>
</dbReference>
<evidence type="ECO:0000256" key="4">
    <source>
        <dbReference type="ARBA" id="ARBA00022801"/>
    </source>
</evidence>
<feature type="domain" description="CCHC-type" evidence="8">
    <location>
        <begin position="145"/>
        <end position="160"/>
    </location>
</feature>
<organism evidence="10 11">
    <name type="scientific">Centaurea solstitialis</name>
    <name type="common">yellow star-thistle</name>
    <dbReference type="NCBI Taxonomy" id="347529"/>
    <lineage>
        <taxon>Eukaryota</taxon>
        <taxon>Viridiplantae</taxon>
        <taxon>Streptophyta</taxon>
        <taxon>Embryophyta</taxon>
        <taxon>Tracheophyta</taxon>
        <taxon>Spermatophyta</taxon>
        <taxon>Magnoliopsida</taxon>
        <taxon>eudicotyledons</taxon>
        <taxon>Gunneridae</taxon>
        <taxon>Pentapetalae</taxon>
        <taxon>asterids</taxon>
        <taxon>campanulids</taxon>
        <taxon>Asterales</taxon>
        <taxon>Asteraceae</taxon>
        <taxon>Carduoideae</taxon>
        <taxon>Cardueae</taxon>
        <taxon>Centaureinae</taxon>
        <taxon>Centaurea</taxon>
    </lineage>
</organism>
<evidence type="ECO:0000313" key="10">
    <source>
        <dbReference type="EMBL" id="KAJ9538375.1"/>
    </source>
</evidence>
<gene>
    <name evidence="10" type="ORF">OSB04_031108</name>
</gene>
<feature type="compositionally biased region" description="Low complexity" evidence="7">
    <location>
        <begin position="470"/>
        <end position="483"/>
    </location>
</feature>
<reference evidence="10" key="1">
    <citation type="submission" date="2023-03" db="EMBL/GenBank/DDBJ databases">
        <title>Chromosome-scale reference genome and RAD-based genetic map of yellow starthistle (Centaurea solstitialis) reveal putative structural variation and QTLs associated with invader traits.</title>
        <authorList>
            <person name="Reatini B."/>
            <person name="Cang F.A."/>
            <person name="Jiang Q."/>
            <person name="Mckibben M.T.W."/>
            <person name="Barker M.S."/>
            <person name="Rieseberg L.H."/>
            <person name="Dlugosch K.M."/>
        </authorList>
    </citation>
    <scope>NUCLEOTIDE SEQUENCE</scope>
    <source>
        <strain evidence="10">CAN-66</strain>
        <tissue evidence="10">Leaf</tissue>
    </source>
</reference>
<dbReference type="InterPro" id="IPR036397">
    <property type="entry name" value="RNaseH_sf"/>
</dbReference>
<evidence type="ECO:0000259" key="9">
    <source>
        <dbReference type="PROSITE" id="PS50994"/>
    </source>
</evidence>
<sequence length="1913" mass="217947">MGLHDLYSIMIQQEDDVVVKTEKDSLALVTKRHSSSKGRSKAKRYEVSSEEDRDNMTDTVESNDEMRKFSESLAMLTKQFKKSYAERKGNRSACRYISSRRFDDKYIPKGDKYRYEKKTEDGYKGWRSETKEKESDQEVDDKPTCYQCGKRGHYAKDCAEKIDKEIELLTKKLALLKKKKNAKGLMVEEENWEEESGSEEEAHFSQVFLKKKKNAKGLMVEEENWEEESGSEEKAHFSQVCLMGSVQKEDGDDGDDDNSDEEEVCDLSESKLLTKLDEMNSEFLELKNNLKSEKLLSKQFREERALYKSSFEKTSELLEKEKNTFKEEKNALETALNDLQRKHDFLKSEKGELEVKFQLLSDEGEKLFTKIKELEDLNVKRGQTEHTLKLLTNNLNKNPFYDVKSGLGISENTVLQKAPDNLHNFNNMSASKPKPVFKGGKIVHTIVRPVQFVPSSSNAKDLTDSDLKANSSNETSDTESSTSPVDKNQSEPSISEDERDKEIAQLKVQLQEIDNLQNTITSLNNTLSERDKQIETLLSKLKLSESKCEMFFHKSLDSEKQKDLYVQQAHSLREELSVQKETLSNEKDFFGKQKQFFEERETMFEKKESDLRLKINEFSQKVIALEAELRREKRSSSSESISPEVKSCVTKENNAHKPNGVQTNCVHVQKKNKTKNGNVKDNESSRDSKSIMTSTSKDKGGFKQSTFLSSTPKDLCNFIPGLNFEQSEFEVGESSFSKSSSTKIVSPDNTFVNPFSNSESVHLADKRRKKDNDRVKKSSNSKKKSSNVPAFTSDFRNKRYGLGYQPSRKNKIFSDLCHVWLIDSGCTSHMTGRRDFLSNYVAKEGGRVKFGGKDRGIIRGYGWLTNGKFIIKNVKYVEGIDYNLLSSYQLSRSGYLVTTFLLGCYVKDEDGRVNIRGREWHGLYAIDFQALQCKEKICLLSKASKEDRWLWHHRLSHQNFKDMHKLVSKELVVGMPELRLGKDVVCLACAHGKMKRSSHTAKVDTNCRHPLDMIHMDLCGPMRVQSINGKKYILVEFLWAKSEAASKIIVFIKQVQRLLNRKIMKLRSDNGTEFRNAKLQSFLEDIGISHNFSAVRTPQQNGVVERKNRTLVEAARSMMAHSAVPPSFWAEAIATACFTQNRTIIVKKVGKTAYEIINRRKPNIDFLRVFGCRCYVLRDREDLGKFDKKSDEGLFLGYSLTSRTYRVYNTRTRCVIESDNVKFDEKSSMTLGQLHLELGQTSNAQPRATSTQPEPFFNSATPISSTDFLVEDIFTDVDLADFENPKLATRPSPSQSMDASVEPIVDEEHPDSSSATESPTEPILEELTPEDLQLAPAQETTQDIVPDQSTAFVDAFDVEPLAVYDEHDALNNRTELEALPSTRSWTRHHPVSQIIGDPDSGVQTRSATQSEAFFASFLSVVEPKKTKEALEGPDWITAMQEELLEFIRNNVWRLVPRPTRKTIIDTKWLFRNKCDETGVVVRNKARLVAKGYCQQEGIDYDETFAPVARIEAIRIFLAYAAHKNFTVYQMDIKSAFLNGVLHEEVYVSQPEGFVDPKYPDHVYVLDKALYGLKQAPRAWYETLTLHLLNAGYKKGTVDPTLFLKKKGKDLILVQIYVDDIIFGSTNPEFCKEFEKMMTSTFKMSMMGELKFFLGLQVKQMTHGIFINQSKYVFDLLKRFDMSGCSSAKTPMSVTTQLHADLSGKPVDQKVYCAIIGSLMYLTASRPDIMFATCVCARYQANPKESHLQAVKRILKYLKGTPNLGLWYPKDSSFELKAYTDADHAGCKLNRKSTSGSCQFLGDKLVSWSSKKQNCVSLSTAEAEYVAAASCCSQVLWMKTQLADYGYQFHRIPIYCDSQSAIKITANPDHVEKGNVELHFVESDLQLADLFTKTFDEKRFNYLLNQLGMLDPSA</sequence>
<proteinExistence type="predicted"/>
<keyword evidence="5" id="KW-0862">Zinc</keyword>
<dbReference type="SUPFAM" id="SSF57756">
    <property type="entry name" value="Retrovirus zinc finger-like domains"/>
    <property type="match status" value="1"/>
</dbReference>
<keyword evidence="6" id="KW-0175">Coiled coil</keyword>
<dbReference type="Pfam" id="PF22936">
    <property type="entry name" value="Pol_BBD"/>
    <property type="match status" value="1"/>
</dbReference>
<dbReference type="CDD" id="cd09272">
    <property type="entry name" value="RNase_HI_RT_Ty1"/>
    <property type="match status" value="1"/>
</dbReference>
<keyword evidence="2" id="KW-0479">Metal-binding</keyword>
<keyword evidence="3" id="KW-0064">Aspartyl protease</keyword>
<dbReference type="InterPro" id="IPR012337">
    <property type="entry name" value="RNaseH-like_sf"/>
</dbReference>
<dbReference type="InterPro" id="IPR054722">
    <property type="entry name" value="PolX-like_BBD"/>
</dbReference>
<evidence type="ECO:0000256" key="7">
    <source>
        <dbReference type="SAM" id="MobiDB-lite"/>
    </source>
</evidence>
<evidence type="ECO:0000313" key="11">
    <source>
        <dbReference type="Proteomes" id="UP001172457"/>
    </source>
</evidence>
<feature type="coiled-coil region" evidence="6">
    <location>
        <begin position="499"/>
        <end position="533"/>
    </location>
</feature>
<dbReference type="GO" id="GO:0015074">
    <property type="term" value="P:DNA integration"/>
    <property type="evidence" value="ECO:0007669"/>
    <property type="project" value="InterPro"/>
</dbReference>
<evidence type="ECO:0000256" key="2">
    <source>
        <dbReference type="ARBA" id="ARBA00022723"/>
    </source>
</evidence>
<dbReference type="InterPro" id="IPR057670">
    <property type="entry name" value="SH3_retrovirus"/>
</dbReference>
<comment type="caution">
    <text evidence="10">The sequence shown here is derived from an EMBL/GenBank/DDBJ whole genome shotgun (WGS) entry which is preliminary data.</text>
</comment>
<evidence type="ECO:0000256" key="5">
    <source>
        <dbReference type="PROSITE-ProRule" id="PRU00047"/>
    </source>
</evidence>
<name>A0AA38SLJ1_9ASTR</name>
<keyword evidence="4" id="KW-0378">Hydrolase</keyword>
<evidence type="ECO:0000256" key="1">
    <source>
        <dbReference type="ARBA" id="ARBA00022670"/>
    </source>
</evidence>
<accession>A0AA38SLJ1</accession>
<keyword evidence="5" id="KW-0863">Zinc-finger</keyword>
<dbReference type="Proteomes" id="UP001172457">
    <property type="component" value="Chromosome 8"/>
</dbReference>
<dbReference type="InterPro" id="IPR043502">
    <property type="entry name" value="DNA/RNA_pol_sf"/>
</dbReference>
<dbReference type="SUPFAM" id="SSF56672">
    <property type="entry name" value="DNA/RNA polymerases"/>
    <property type="match status" value="1"/>
</dbReference>
<feature type="compositionally biased region" description="Polar residues" evidence="7">
    <location>
        <begin position="484"/>
        <end position="493"/>
    </location>
</feature>
<dbReference type="Gene3D" id="4.10.60.10">
    <property type="entry name" value="Zinc finger, CCHC-type"/>
    <property type="match status" value="1"/>
</dbReference>
<dbReference type="GO" id="GO:0006508">
    <property type="term" value="P:proteolysis"/>
    <property type="evidence" value="ECO:0007669"/>
    <property type="project" value="UniProtKB-KW"/>
</dbReference>
<evidence type="ECO:0008006" key="12">
    <source>
        <dbReference type="Google" id="ProtNLM"/>
    </source>
</evidence>
<feature type="region of interest" description="Disordered" evidence="7">
    <location>
        <begin position="30"/>
        <end position="65"/>
    </location>
</feature>
<keyword evidence="11" id="KW-1185">Reference proteome</keyword>
<dbReference type="InterPro" id="IPR001878">
    <property type="entry name" value="Znf_CCHC"/>
</dbReference>
<feature type="domain" description="Integrase catalytic" evidence="9">
    <location>
        <begin position="998"/>
        <end position="1161"/>
    </location>
</feature>
<dbReference type="SUPFAM" id="SSF53098">
    <property type="entry name" value="Ribonuclease H-like"/>
    <property type="match status" value="1"/>
</dbReference>
<dbReference type="EMBL" id="JARYMX010000008">
    <property type="protein sequence ID" value="KAJ9538375.1"/>
    <property type="molecule type" value="Genomic_DNA"/>
</dbReference>
<dbReference type="Pfam" id="PF00098">
    <property type="entry name" value="zf-CCHC"/>
    <property type="match status" value="1"/>
</dbReference>
<dbReference type="InterPro" id="IPR036875">
    <property type="entry name" value="Znf_CCHC_sf"/>
</dbReference>
<dbReference type="InterPro" id="IPR001584">
    <property type="entry name" value="Integrase_cat-core"/>
</dbReference>
<feature type="compositionally biased region" description="Basic and acidic residues" evidence="7">
    <location>
        <begin position="678"/>
        <end position="689"/>
    </location>
</feature>
<evidence type="ECO:0000256" key="3">
    <source>
        <dbReference type="ARBA" id="ARBA00022750"/>
    </source>
</evidence>
<dbReference type="PANTHER" id="PTHR42648">
    <property type="entry name" value="TRANSPOSASE, PUTATIVE-RELATED"/>
    <property type="match status" value="1"/>
</dbReference>